<protein>
    <submittedName>
        <fullName evidence="1">Uncharacterized protein</fullName>
    </submittedName>
</protein>
<evidence type="ECO:0000313" key="2">
    <source>
        <dbReference type="Proteomes" id="UP000075260"/>
    </source>
</evidence>
<reference evidence="1 2" key="1">
    <citation type="submission" date="2014-02" db="EMBL/GenBank/DDBJ databases">
        <title>The small core and large imbalanced accessory genome model reveals a collaborative survival strategy of Sorangium cellulosum strains in nature.</title>
        <authorList>
            <person name="Han K."/>
            <person name="Peng R."/>
            <person name="Blom J."/>
            <person name="Li Y.-Z."/>
        </authorList>
    </citation>
    <scope>NUCLEOTIDE SEQUENCE [LARGE SCALE GENOMIC DNA]</scope>
    <source>
        <strain evidence="1 2">So0008-312</strain>
    </source>
</reference>
<gene>
    <name evidence="1" type="ORF">BE15_26965</name>
</gene>
<proteinExistence type="predicted"/>
<name>A0A150QSS2_SORCE</name>
<accession>A0A150QSS2</accession>
<comment type="caution">
    <text evidence="1">The sequence shown here is derived from an EMBL/GenBank/DDBJ whole genome shotgun (WGS) entry which is preliminary data.</text>
</comment>
<evidence type="ECO:0000313" key="1">
    <source>
        <dbReference type="EMBL" id="KYF71004.1"/>
    </source>
</evidence>
<dbReference type="PROSITE" id="PS51257">
    <property type="entry name" value="PROKAR_LIPOPROTEIN"/>
    <property type="match status" value="1"/>
</dbReference>
<sequence length="371" mass="40268">MVALLRVVFRLVPVIGILALAGCGDRGKATAGADAKRPPALLQFEGYLYVPTGTSDFKILERVRAQTRSLFTGLRRSRVMVSRREVQGATTDRFIKEAVTVVDTETGQRDVALRVRYRYVARPEIANGIDDRKELALALLHREDDAIAERVLQECTAKPELTRGGHSAVGLDFDPSLPRCKAAIDAEQAAIAAARAKVPELAGAPPGSATDTVTVEEVRRVYLPILVTVELRDRKPGEIAPRYIPVDRPEEIARAPAADRSGAELPEELAPAAVIIDPDLATRTPEEKAIAEGALLPPLPGSGGTTAEIGGRRLPQVVSPAVVEAQQRKAEAHNDRFEIPFETLADPKFLVVWLSLLMAYPILRGDPRKRG</sequence>
<dbReference type="Proteomes" id="UP000075260">
    <property type="component" value="Unassembled WGS sequence"/>
</dbReference>
<dbReference type="AlphaFoldDB" id="A0A150QSS2"/>
<organism evidence="1 2">
    <name type="scientific">Sorangium cellulosum</name>
    <name type="common">Polyangium cellulosum</name>
    <dbReference type="NCBI Taxonomy" id="56"/>
    <lineage>
        <taxon>Bacteria</taxon>
        <taxon>Pseudomonadati</taxon>
        <taxon>Myxococcota</taxon>
        <taxon>Polyangia</taxon>
        <taxon>Polyangiales</taxon>
        <taxon>Polyangiaceae</taxon>
        <taxon>Sorangium</taxon>
    </lineage>
</organism>
<dbReference type="EMBL" id="JEMA01000364">
    <property type="protein sequence ID" value="KYF71004.1"/>
    <property type="molecule type" value="Genomic_DNA"/>
</dbReference>